<keyword evidence="2" id="KW-0238">DNA-binding</keyword>
<sequence length="215" mass="25118">MEPMSISQLAEKLELHTNTVNNWFSLLDAKKIHLVNVKTVGKKKTKTYDEKDYNVALYIKGLRDEGILLEEIVENLQKNVSVRFHSVEDHDVVANNGDNSSINLHSFESILIENVVEEIETCQEGIRDILNGLDRLSQSTDIDSGDNTEFLIEKLTDLRIIELVLELEALDKWEKLHNTKFYWFNIFKKNEAIRKEKFVKNHVIDNMEEYVNRRL</sequence>
<comment type="caution">
    <text evidence="2">The sequence shown here is derived from an EMBL/GenBank/DDBJ whole genome shotgun (WGS) entry which is preliminary data.</text>
</comment>
<evidence type="ECO:0000313" key="3">
    <source>
        <dbReference type="Proteomes" id="UP001230005"/>
    </source>
</evidence>
<dbReference type="RefSeq" id="WP_307331341.1">
    <property type="nucleotide sequence ID" value="NZ_JAUSUG010000029.1"/>
</dbReference>
<dbReference type="SUPFAM" id="SSF46955">
    <property type="entry name" value="Putative DNA-binding domain"/>
    <property type="match status" value="1"/>
</dbReference>
<gene>
    <name evidence="2" type="ORF">J2S74_004963</name>
</gene>
<keyword evidence="3" id="KW-1185">Reference proteome</keyword>
<proteinExistence type="predicted"/>
<dbReference type="InterPro" id="IPR009061">
    <property type="entry name" value="DNA-bd_dom_put_sf"/>
</dbReference>
<name>A0ABU0A1Z9_9BACI</name>
<protein>
    <submittedName>
        <fullName evidence="2">DNA-binding transcriptional MerR regulator</fullName>
    </submittedName>
</protein>
<dbReference type="InterPro" id="IPR000551">
    <property type="entry name" value="MerR-type_HTH_dom"/>
</dbReference>
<dbReference type="GO" id="GO:0003677">
    <property type="term" value="F:DNA binding"/>
    <property type="evidence" value="ECO:0007669"/>
    <property type="project" value="UniProtKB-KW"/>
</dbReference>
<dbReference type="Gene3D" id="1.10.1660.10">
    <property type="match status" value="1"/>
</dbReference>
<dbReference type="Pfam" id="PF13411">
    <property type="entry name" value="MerR_1"/>
    <property type="match status" value="1"/>
</dbReference>
<dbReference type="EMBL" id="JAUSUG010000029">
    <property type="protein sequence ID" value="MDQ0257505.1"/>
    <property type="molecule type" value="Genomic_DNA"/>
</dbReference>
<evidence type="ECO:0000259" key="1">
    <source>
        <dbReference type="Pfam" id="PF13411"/>
    </source>
</evidence>
<organism evidence="2 3">
    <name type="scientific">Evansella vedderi</name>
    <dbReference type="NCBI Taxonomy" id="38282"/>
    <lineage>
        <taxon>Bacteria</taxon>
        <taxon>Bacillati</taxon>
        <taxon>Bacillota</taxon>
        <taxon>Bacilli</taxon>
        <taxon>Bacillales</taxon>
        <taxon>Bacillaceae</taxon>
        <taxon>Evansella</taxon>
    </lineage>
</organism>
<dbReference type="Proteomes" id="UP001230005">
    <property type="component" value="Unassembled WGS sequence"/>
</dbReference>
<feature type="domain" description="HTH merR-type" evidence="1">
    <location>
        <begin position="4"/>
        <end position="77"/>
    </location>
</feature>
<reference evidence="2 3" key="1">
    <citation type="submission" date="2023-07" db="EMBL/GenBank/DDBJ databases">
        <title>Genomic Encyclopedia of Type Strains, Phase IV (KMG-IV): sequencing the most valuable type-strain genomes for metagenomic binning, comparative biology and taxonomic classification.</title>
        <authorList>
            <person name="Goeker M."/>
        </authorList>
    </citation>
    <scope>NUCLEOTIDE SEQUENCE [LARGE SCALE GENOMIC DNA]</scope>
    <source>
        <strain evidence="2 3">DSM 9768</strain>
    </source>
</reference>
<accession>A0ABU0A1Z9</accession>
<evidence type="ECO:0000313" key="2">
    <source>
        <dbReference type="EMBL" id="MDQ0257505.1"/>
    </source>
</evidence>